<organism evidence="3">
    <name type="scientific">Percolomonas cosmopolitus</name>
    <dbReference type="NCBI Taxonomy" id="63605"/>
    <lineage>
        <taxon>Eukaryota</taxon>
        <taxon>Discoba</taxon>
        <taxon>Heterolobosea</taxon>
        <taxon>Tetramitia</taxon>
        <taxon>Eutetramitia</taxon>
        <taxon>Percolomonadidae</taxon>
        <taxon>Percolomonas</taxon>
    </lineage>
</organism>
<protein>
    <recommendedName>
        <fullName evidence="2">Phosphatidylinositol-specific phospholipase C X domain-containing protein</fullName>
    </recommendedName>
</protein>
<accession>A0A7S1PH87</accession>
<dbReference type="Gene3D" id="3.20.20.190">
    <property type="entry name" value="Phosphatidylinositol (PI) phosphodiesterase"/>
    <property type="match status" value="1"/>
</dbReference>
<feature type="region of interest" description="Disordered" evidence="1">
    <location>
        <begin position="1"/>
        <end position="49"/>
    </location>
</feature>
<feature type="region of interest" description="Disordered" evidence="1">
    <location>
        <begin position="288"/>
        <end position="315"/>
    </location>
</feature>
<dbReference type="EMBL" id="HBGD01006042">
    <property type="protein sequence ID" value="CAD9081781.1"/>
    <property type="molecule type" value="Transcribed_RNA"/>
</dbReference>
<dbReference type="InterPro" id="IPR051057">
    <property type="entry name" value="PI-PLC_domain"/>
</dbReference>
<dbReference type="InterPro" id="IPR000909">
    <property type="entry name" value="PLipase_C_PInositol-sp_X_dom"/>
</dbReference>
<feature type="compositionally biased region" description="Low complexity" evidence="1">
    <location>
        <begin position="299"/>
        <end position="310"/>
    </location>
</feature>
<dbReference type="PANTHER" id="PTHR13593:SF113">
    <property type="entry name" value="SI:DKEY-266F7.9"/>
    <property type="match status" value="1"/>
</dbReference>
<sequence>MDVTAVDSHPLQADTSQDSSLTIHTQNDSNTCPHAQQGHTSSDHHITARQSPQIMAKIQKSAWMASFHSFPILSLTLPGAHNAACYSFSGFSIITSNAKCQAYSILKQLLIGVRYLDIRIRQVESNFWVGHSFQSKISLSEVLWQTRRFMETHPTEVVVFELDFEHHPVGKGGNVIDWKRVAYLIREVFHETTWKKVNMDKLVDLDVSTQQRLMEKHRAADTGKSFLPQVKFEKEYAKIKKHVVKELKERRRESRVKDKSLLESVYGEERHTFEIWWRYNCIRTHQMSEKSPSRKESSKSSSGSTSICESPRSSAPVDLSSFLKLSVPWEDRTKTIKEWLQNGKQMVLLNDHFTPQNAWPRSYRIKSWMHTRTPHIGDVKGLWHEFTEKHQESIIDEEKEVWTHLNCVLTLNMKSYFTKVLGRGGFEAYCRACNRALLDLLKWEKEEDKKYHFLDHIRLQIVDCDYVDEEICQLLIERNFRLLLKQDDSLVEVEAKSQEETYEEADETNKRRSLDKIVDTVSDEELAAIEDDIDPDQEEQEDEELQKAEGQLKEVLEDIEDETEK</sequence>
<dbReference type="SUPFAM" id="SSF51695">
    <property type="entry name" value="PLC-like phosphodiesterases"/>
    <property type="match status" value="1"/>
</dbReference>
<dbReference type="AlphaFoldDB" id="A0A7S1PH87"/>
<dbReference type="InterPro" id="IPR017946">
    <property type="entry name" value="PLC-like_Pdiesterase_TIM-brl"/>
</dbReference>
<dbReference type="SMART" id="SM00148">
    <property type="entry name" value="PLCXc"/>
    <property type="match status" value="1"/>
</dbReference>
<evidence type="ECO:0000256" key="1">
    <source>
        <dbReference type="SAM" id="MobiDB-lite"/>
    </source>
</evidence>
<feature type="compositionally biased region" description="Acidic residues" evidence="1">
    <location>
        <begin position="528"/>
        <end position="544"/>
    </location>
</feature>
<feature type="compositionally biased region" description="Basic and acidic residues" evidence="1">
    <location>
        <begin position="545"/>
        <end position="556"/>
    </location>
</feature>
<evidence type="ECO:0000313" key="3">
    <source>
        <dbReference type="EMBL" id="CAD9081781.1"/>
    </source>
</evidence>
<dbReference type="GO" id="GO:0006629">
    <property type="term" value="P:lipid metabolic process"/>
    <property type="evidence" value="ECO:0007669"/>
    <property type="project" value="InterPro"/>
</dbReference>
<dbReference type="PROSITE" id="PS50007">
    <property type="entry name" value="PIPLC_X_DOMAIN"/>
    <property type="match status" value="1"/>
</dbReference>
<dbReference type="PANTHER" id="PTHR13593">
    <property type="match status" value="1"/>
</dbReference>
<feature type="region of interest" description="Disordered" evidence="1">
    <location>
        <begin position="528"/>
        <end position="565"/>
    </location>
</feature>
<name>A0A7S1PH87_9EUKA</name>
<evidence type="ECO:0000259" key="2">
    <source>
        <dbReference type="SMART" id="SM00148"/>
    </source>
</evidence>
<feature type="compositionally biased region" description="Basic and acidic residues" evidence="1">
    <location>
        <begin position="288"/>
        <end position="298"/>
    </location>
</feature>
<gene>
    <name evidence="3" type="ORF">PCOS0759_LOCUS5021</name>
</gene>
<feature type="domain" description="Phosphatidylinositol-specific phospholipase C X" evidence="2">
    <location>
        <begin position="66"/>
        <end position="218"/>
    </location>
</feature>
<proteinExistence type="predicted"/>
<feature type="compositionally biased region" description="Polar residues" evidence="1">
    <location>
        <begin position="13"/>
        <end position="40"/>
    </location>
</feature>
<dbReference type="GO" id="GO:0008081">
    <property type="term" value="F:phosphoric diester hydrolase activity"/>
    <property type="evidence" value="ECO:0007669"/>
    <property type="project" value="InterPro"/>
</dbReference>
<reference evidence="3" key="1">
    <citation type="submission" date="2021-01" db="EMBL/GenBank/DDBJ databases">
        <authorList>
            <person name="Corre E."/>
            <person name="Pelletier E."/>
            <person name="Niang G."/>
            <person name="Scheremetjew M."/>
            <person name="Finn R."/>
            <person name="Kale V."/>
            <person name="Holt S."/>
            <person name="Cochrane G."/>
            <person name="Meng A."/>
            <person name="Brown T."/>
            <person name="Cohen L."/>
        </authorList>
    </citation>
    <scope>NUCLEOTIDE SEQUENCE</scope>
    <source>
        <strain evidence="3">WS</strain>
    </source>
</reference>